<feature type="coiled-coil region" evidence="1">
    <location>
        <begin position="438"/>
        <end position="475"/>
    </location>
</feature>
<dbReference type="Proteomes" id="UP000009027">
    <property type="component" value="Unassembled WGS sequence"/>
</dbReference>
<accession>F9WM85</accession>
<reference evidence="3 4" key="1">
    <citation type="journal article" date="2012" name="Proc. Natl. Acad. Sci. U.S.A.">
        <title>Antigenic diversity is generated by distinct evolutionary mechanisms in African trypanosome species.</title>
        <authorList>
            <person name="Jackson A.P."/>
            <person name="Berry A."/>
            <person name="Aslett M."/>
            <person name="Allison H.C."/>
            <person name="Burton P."/>
            <person name="Vavrova-Anderson J."/>
            <person name="Brown R."/>
            <person name="Browne H."/>
            <person name="Corton N."/>
            <person name="Hauser H."/>
            <person name="Gamble J."/>
            <person name="Gilderthorp R."/>
            <person name="Marcello L."/>
            <person name="McQuillan J."/>
            <person name="Otto T.D."/>
            <person name="Quail M.A."/>
            <person name="Sanders M.J."/>
            <person name="van Tonder A."/>
            <person name="Ginger M.L."/>
            <person name="Field M.C."/>
            <person name="Barry J.D."/>
            <person name="Hertz-Fowler C."/>
            <person name="Berriman M."/>
        </authorList>
    </citation>
    <scope>NUCLEOTIDE SEQUENCE</scope>
    <source>
        <strain evidence="3 4">Y486</strain>
    </source>
</reference>
<feature type="region of interest" description="Disordered" evidence="2">
    <location>
        <begin position="877"/>
        <end position="917"/>
    </location>
</feature>
<evidence type="ECO:0000256" key="2">
    <source>
        <dbReference type="SAM" id="MobiDB-lite"/>
    </source>
</evidence>
<name>F9WM85_TRYVY</name>
<feature type="compositionally biased region" description="Low complexity" evidence="2">
    <location>
        <begin position="893"/>
        <end position="909"/>
    </location>
</feature>
<evidence type="ECO:0000256" key="1">
    <source>
        <dbReference type="SAM" id="Coils"/>
    </source>
</evidence>
<sequence length="1066" mass="117391">MRKKEEILLCNASRTYIDWNVTFRALRKRALNVNATATTILKNFTLYRNSDNVRKKAEDALEKVKGAVSNTTAALVVADSFMNGIELDFFNAFEAIKGSPQNYIFGHSNMHDEKSKRRISEVQTFFDDIKIFFSRCNATNNGKAETLESMEKAVMDVVDQAVNLSSWKKRRVKEWNKTLNQVESWLHDMKNYTGQSSKTNIWNYSVTIWNITRTDCGTIEKGNTGADSSVKLVEAAYDNVIRHLRDIANESFISSVEENGCNETYSHFRTILAESLYNKTYDKNEIKEMCKKIKNKKEESCASAKTSFQWIKERFKVAVPKMIENLNYSLTELINAEKVAQEAAKSIAAEAVGHVCNAKGQADVFSAKHNAVENFNVNVETNISLLIASLDGVEEKLTNALNKTNSALNILSASASDVKALEVAHNDSGVQKESQLTVEDARAAKRQAEELAKTLKTASSELKHHNNNLDASLREKNAHLKDIAKKVSVAINVTNERQENNGEFGLSCEGIDRVLQNVTTDKAIDIIKKLEKDNLVNTAVELNKTLQKSEGNVSSLDGRISQMNANFSLAKSNTESALNRLHDVVQKSQNFQRAALAAVVELLNKNKSALCALQEELTALSIQNETVSRRSEKLVEDISGIKDAASKLAADAAVSMHNCTSVAKLAKEAALLRPGATGADDKAQYAEQNCTLAVQEVSTTNEKALAFVGVATGAKNDAVKLQGQLTELIREKKKRLEKTKGTFAEMLKNASVKPLKVENTCEAVNFSEYVTTFEQAEKIFPQLRGVDSFGVDDVKRNITALEGLVSSAEANLSRAQSNVVLSKESSKNAEKYVSEMRVFARAVFKDVMETQRRELCNAVQRLVETNQRASVVISQANDNRNNARRQRDRAKDALGVASGAAARSASADAHTSEVPGKLRETSDVVTGTLVLSRSVMRDGKKLQKENEVQVQEIHKTIASVLNNVTDRQGAVTENVCAAAMSYSVTGALKDSLDAVKTLASLGNITGALTRFDYLQGREKQVEAMLNASKERADGAERGALAALKVAKDARSTLLFFHLFRTLNNLG</sequence>
<keyword evidence="4" id="KW-1185">Reference proteome</keyword>
<protein>
    <submittedName>
        <fullName evidence="3">Uncharacterized protein</fullName>
    </submittedName>
</protein>
<dbReference type="EMBL" id="CAEX01001577">
    <property type="protein sequence ID" value="CCD18636.1"/>
    <property type="molecule type" value="Genomic_DNA"/>
</dbReference>
<evidence type="ECO:0000313" key="3">
    <source>
        <dbReference type="EMBL" id="CCD18636.1"/>
    </source>
</evidence>
<dbReference type="AlphaFoldDB" id="F9WM85"/>
<dbReference type="VEuPathDB" id="TriTrypDB:TvY486_0013320"/>
<proteinExistence type="predicted"/>
<evidence type="ECO:0000313" key="4">
    <source>
        <dbReference type="Proteomes" id="UP000009027"/>
    </source>
</evidence>
<organism evidence="3 4">
    <name type="scientific">Trypanosoma vivax (strain Y486)</name>
    <dbReference type="NCBI Taxonomy" id="1055687"/>
    <lineage>
        <taxon>Eukaryota</taxon>
        <taxon>Discoba</taxon>
        <taxon>Euglenozoa</taxon>
        <taxon>Kinetoplastea</taxon>
        <taxon>Metakinetoplastina</taxon>
        <taxon>Trypanosomatida</taxon>
        <taxon>Trypanosomatidae</taxon>
        <taxon>Trypanosoma</taxon>
        <taxon>Duttonella</taxon>
    </lineage>
</organism>
<keyword evidence="1" id="KW-0175">Coiled coil</keyword>
<gene>
    <name evidence="3" type="ORF">TvY486_0013320</name>
</gene>
<feature type="coiled-coil region" evidence="1">
    <location>
        <begin position="791"/>
        <end position="818"/>
    </location>
</feature>